<keyword evidence="3" id="KW-1185">Reference proteome</keyword>
<dbReference type="InterPro" id="IPR008321">
    <property type="entry name" value="UCP032146"/>
</dbReference>
<proteinExistence type="inferred from homology"/>
<organism evidence="2 3">
    <name type="scientific">Methyloceanibacter stevinii</name>
    <dbReference type="NCBI Taxonomy" id="1774970"/>
    <lineage>
        <taxon>Bacteria</taxon>
        <taxon>Pseudomonadati</taxon>
        <taxon>Pseudomonadota</taxon>
        <taxon>Alphaproteobacteria</taxon>
        <taxon>Hyphomicrobiales</taxon>
        <taxon>Hyphomicrobiaceae</taxon>
        <taxon>Methyloceanibacter</taxon>
    </lineage>
</organism>
<evidence type="ECO:0000313" key="2">
    <source>
        <dbReference type="EMBL" id="ODR97481.1"/>
    </source>
</evidence>
<dbReference type="RefSeq" id="WP_069443036.1">
    <property type="nucleotide sequence ID" value="NZ_LPWE01000001.1"/>
</dbReference>
<dbReference type="HAMAP" id="MF_00678">
    <property type="entry name" value="UPF0262"/>
    <property type="match status" value="1"/>
</dbReference>
<dbReference type="AlphaFoldDB" id="A0A1E3VW26"/>
<dbReference type="STRING" id="1774970.AUC70_00150"/>
<accession>A0A1E3VW26</accession>
<dbReference type="EMBL" id="LPWE01000001">
    <property type="protein sequence ID" value="ODR97481.1"/>
    <property type="molecule type" value="Genomic_DNA"/>
</dbReference>
<protein>
    <recommendedName>
        <fullName evidence="1">UPF0262 protein AUC70_00150</fullName>
    </recommendedName>
</protein>
<comment type="similarity">
    <text evidence="1">Belongs to the UPF0262 family.</text>
</comment>
<dbReference type="Pfam" id="PF06793">
    <property type="entry name" value="UPF0262"/>
    <property type="match status" value="1"/>
</dbReference>
<evidence type="ECO:0000256" key="1">
    <source>
        <dbReference type="HAMAP-Rule" id="MF_00678"/>
    </source>
</evidence>
<name>A0A1E3VW26_9HYPH</name>
<evidence type="ECO:0000313" key="3">
    <source>
        <dbReference type="Proteomes" id="UP000094172"/>
    </source>
</evidence>
<comment type="caution">
    <text evidence="2">The sequence shown here is derived from an EMBL/GenBank/DDBJ whole genome shotgun (WGS) entry which is preliminary data.</text>
</comment>
<dbReference type="NCBIfam" id="NF002769">
    <property type="entry name" value="PRK02853.1"/>
    <property type="match status" value="1"/>
</dbReference>
<dbReference type="Proteomes" id="UP000094172">
    <property type="component" value="Unassembled WGS sequence"/>
</dbReference>
<reference evidence="2 3" key="1">
    <citation type="journal article" date="2016" name="Environ. Microbiol.">
        <title>New Methyloceanibacter diversity from North Sea sediments includes methanotroph containing solely the soluble methane monooxygenase.</title>
        <authorList>
            <person name="Vekeman B."/>
            <person name="Kerckhof F.M."/>
            <person name="Cremers G."/>
            <person name="de Vos P."/>
            <person name="Vandamme P."/>
            <person name="Boon N."/>
            <person name="Op den Camp H.J."/>
            <person name="Heylen K."/>
        </authorList>
    </citation>
    <scope>NUCLEOTIDE SEQUENCE [LARGE SCALE GENOMIC DNA]</scope>
    <source>
        <strain evidence="2 3">R-67176</strain>
    </source>
</reference>
<gene>
    <name evidence="2" type="ORF">AUC70_00150</name>
</gene>
<dbReference type="PIRSF" id="PIRSF032146">
    <property type="entry name" value="UCP032146"/>
    <property type="match status" value="1"/>
</dbReference>
<sequence length="167" mass="18700">MTETDADSPFPDTARLLAVTLDEASLGRDSVEVEHEREVAIFDLLEKNNFLLEGDGQDGPYTLHLSLADNRLVFAISDEDGNALQQIMLSLSPFRRIVKDYFLICDSYYAAIKTQPASKIEAIDMGRRGLHDEGSQLLMERLKGKVTVDIATARRLFTLLCALHWKG</sequence>